<reference evidence="1" key="1">
    <citation type="journal article" date="2021" name="Open Biol.">
        <title>Shared evolutionary footprints suggest mitochondrial oxidative damage underlies multiple complex I losses in fungi.</title>
        <authorList>
            <person name="Schikora-Tamarit M.A."/>
            <person name="Marcet-Houben M."/>
            <person name="Nosek J."/>
            <person name="Gabaldon T."/>
        </authorList>
    </citation>
    <scope>NUCLEOTIDE SEQUENCE</scope>
    <source>
        <strain evidence="1">CBS6075</strain>
    </source>
</reference>
<evidence type="ECO:0000313" key="1">
    <source>
        <dbReference type="EMBL" id="KAH3665630.1"/>
    </source>
</evidence>
<dbReference type="GeneID" id="70235783"/>
<comment type="caution">
    <text evidence="1">The sequence shown here is derived from an EMBL/GenBank/DDBJ whole genome shotgun (WGS) entry which is preliminary data.</text>
</comment>
<accession>A0A9P8T517</accession>
<sequence length="281" mass="31202">MVAVQVSTQQHHVRRKSLHNHVAFHLCLDICWLYPETRFEPGNDDPLEEVLTPMPIEPPATVPANISLVSAGCRAEMEVSWDGEASGSSLSFPSGAGVFSGRTNWPTEEDWKLSPEPGLENGVPWGPANPEIGDGIWGVMDRNWWPNWECWVLGVDARSELGREDGRVSVARIEMVQVVQVVESVWRFIQIQIESIQDMTNVIQSCGLCGALFRKRKIIHGRGRGGGDVLGRRLLERREGSLVCHYSGSSTGVKNFATSIVTQQMPMSHTIDANTMLIDRC</sequence>
<protein>
    <submittedName>
        <fullName evidence="1">Uncharacterized protein</fullName>
    </submittedName>
</protein>
<keyword evidence="2" id="KW-1185">Reference proteome</keyword>
<gene>
    <name evidence="1" type="ORF">OGAPHI_003818</name>
</gene>
<dbReference type="Proteomes" id="UP000769157">
    <property type="component" value="Unassembled WGS sequence"/>
</dbReference>
<evidence type="ECO:0000313" key="2">
    <source>
        <dbReference type="Proteomes" id="UP000769157"/>
    </source>
</evidence>
<dbReference type="EMBL" id="JAEUBE010000295">
    <property type="protein sequence ID" value="KAH3665630.1"/>
    <property type="molecule type" value="Genomic_DNA"/>
</dbReference>
<dbReference type="AlphaFoldDB" id="A0A9P8T517"/>
<name>A0A9P8T517_9ASCO</name>
<reference evidence="1" key="2">
    <citation type="submission" date="2021-01" db="EMBL/GenBank/DDBJ databases">
        <authorList>
            <person name="Schikora-Tamarit M.A."/>
        </authorList>
    </citation>
    <scope>NUCLEOTIDE SEQUENCE</scope>
    <source>
        <strain evidence="1">CBS6075</strain>
    </source>
</reference>
<dbReference type="RefSeq" id="XP_046060834.1">
    <property type="nucleotide sequence ID" value="XM_046204830.1"/>
</dbReference>
<proteinExistence type="predicted"/>
<organism evidence="1 2">
    <name type="scientific">Ogataea philodendri</name>
    <dbReference type="NCBI Taxonomy" id="1378263"/>
    <lineage>
        <taxon>Eukaryota</taxon>
        <taxon>Fungi</taxon>
        <taxon>Dikarya</taxon>
        <taxon>Ascomycota</taxon>
        <taxon>Saccharomycotina</taxon>
        <taxon>Pichiomycetes</taxon>
        <taxon>Pichiales</taxon>
        <taxon>Pichiaceae</taxon>
        <taxon>Ogataea</taxon>
    </lineage>
</organism>